<dbReference type="AlphaFoldDB" id="A8ZR26"/>
<keyword evidence="1" id="KW-0812">Transmembrane</keyword>
<protein>
    <submittedName>
        <fullName evidence="2">Uncharacterized protein</fullName>
    </submittedName>
</protein>
<keyword evidence="1" id="KW-0472">Membrane</keyword>
<evidence type="ECO:0000313" key="3">
    <source>
        <dbReference type="Proteomes" id="UP000000268"/>
    </source>
</evidence>
<dbReference type="KEGG" id="amr:AM1_H0112"/>
<keyword evidence="1" id="KW-1133">Transmembrane helix</keyword>
<proteinExistence type="predicted"/>
<organism evidence="2 3">
    <name type="scientific">Acaryochloris marina (strain MBIC 11017)</name>
    <dbReference type="NCBI Taxonomy" id="329726"/>
    <lineage>
        <taxon>Bacteria</taxon>
        <taxon>Bacillati</taxon>
        <taxon>Cyanobacteriota</taxon>
        <taxon>Cyanophyceae</taxon>
        <taxon>Acaryochloridales</taxon>
        <taxon>Acaryochloridaceae</taxon>
        <taxon>Acaryochloris</taxon>
    </lineage>
</organism>
<evidence type="ECO:0000313" key="2">
    <source>
        <dbReference type="EMBL" id="ABW33462.1"/>
    </source>
</evidence>
<reference evidence="2 3" key="1">
    <citation type="journal article" date="2008" name="Proc. Natl. Acad. Sci. U.S.A.">
        <title>Niche adaptation and genome expansion in the chlorophyll d-producing cyanobacterium Acaryochloris marina.</title>
        <authorList>
            <person name="Swingley W.D."/>
            <person name="Chen M."/>
            <person name="Cheung P.C."/>
            <person name="Conrad A.L."/>
            <person name="Dejesa L.C."/>
            <person name="Hao J."/>
            <person name="Honchak B.M."/>
            <person name="Karbach L.E."/>
            <person name="Kurdoglu A."/>
            <person name="Lahiri S."/>
            <person name="Mastrian S.D."/>
            <person name="Miyashita H."/>
            <person name="Page L."/>
            <person name="Ramakrishna P."/>
            <person name="Satoh S."/>
            <person name="Sattley W.M."/>
            <person name="Shimada Y."/>
            <person name="Taylor H.L."/>
            <person name="Tomo T."/>
            <person name="Tsuchiya T."/>
            <person name="Wang Z.T."/>
            <person name="Raymond J."/>
            <person name="Mimuro M."/>
            <person name="Blankenship R.E."/>
            <person name="Touchman J.W."/>
        </authorList>
    </citation>
    <scope>NUCLEOTIDE SEQUENCE [LARGE SCALE GENOMIC DNA]</scope>
    <source>
        <strain evidence="3">MBIC 11017</strain>
        <plasmid evidence="3">Plasmid pREB8</plasmid>
    </source>
</reference>
<name>A8ZR26_ACAM1</name>
<dbReference type="HOGENOM" id="CLU_3264116_0_0_3"/>
<gene>
    <name evidence="2" type="ordered locus">AM1_H0112</name>
</gene>
<dbReference type="EMBL" id="CP000845">
    <property type="protein sequence ID" value="ABW33462.1"/>
    <property type="molecule type" value="Genomic_DNA"/>
</dbReference>
<dbReference type="Proteomes" id="UP000000268">
    <property type="component" value="Plasmid pREB8"/>
</dbReference>
<sequence>MKQVIESGGDPQAIGAATASVLFVAIGLWLLFSKDKDRNPS</sequence>
<keyword evidence="3" id="KW-1185">Reference proteome</keyword>
<feature type="transmembrane region" description="Helical" evidence="1">
    <location>
        <begin position="12"/>
        <end position="32"/>
    </location>
</feature>
<keyword evidence="2" id="KW-0614">Plasmid</keyword>
<geneLocation type="plasmid" evidence="2 3">
    <name>pREB8</name>
</geneLocation>
<accession>A8ZR26</accession>
<evidence type="ECO:0000256" key="1">
    <source>
        <dbReference type="SAM" id="Phobius"/>
    </source>
</evidence>